<feature type="transmembrane region" description="Helical" evidence="4">
    <location>
        <begin position="143"/>
        <end position="159"/>
    </location>
</feature>
<keyword evidence="4" id="KW-0812">Transmembrane</keyword>
<evidence type="ECO:0000256" key="2">
    <source>
        <dbReference type="ARBA" id="ARBA00022679"/>
    </source>
</evidence>
<protein>
    <submittedName>
        <fullName evidence="7">Carnitine O-palmitoyltransferase 1, liver isoform</fullName>
    </submittedName>
</protein>
<evidence type="ECO:0000256" key="1">
    <source>
        <dbReference type="ARBA" id="ARBA00005232"/>
    </source>
</evidence>
<dbReference type="GeneID" id="100206022"/>
<keyword evidence="3" id="KW-0012">Acyltransferase</keyword>
<dbReference type="Gene3D" id="3.30.559.10">
    <property type="entry name" value="Chloramphenicol acetyltransferase-like domain"/>
    <property type="match status" value="1"/>
</dbReference>
<dbReference type="InterPro" id="IPR039551">
    <property type="entry name" value="Cho/carn_acyl_trans"/>
</dbReference>
<feature type="transmembrane region" description="Helical" evidence="4">
    <location>
        <begin position="100"/>
        <end position="122"/>
    </location>
</feature>
<feature type="domain" description="Choline/carnitine acyltransferase" evidence="5">
    <location>
        <begin position="177"/>
        <end position="763"/>
    </location>
</feature>
<evidence type="ECO:0000259" key="5">
    <source>
        <dbReference type="Pfam" id="PF00755"/>
    </source>
</evidence>
<keyword evidence="2" id="KW-0808">Transferase</keyword>
<organism evidence="6 7">
    <name type="scientific">Hydra vulgaris</name>
    <name type="common">Hydra</name>
    <name type="synonym">Hydra attenuata</name>
    <dbReference type="NCBI Taxonomy" id="6087"/>
    <lineage>
        <taxon>Eukaryota</taxon>
        <taxon>Metazoa</taxon>
        <taxon>Cnidaria</taxon>
        <taxon>Hydrozoa</taxon>
        <taxon>Hydroidolina</taxon>
        <taxon>Anthoathecata</taxon>
        <taxon>Aplanulata</taxon>
        <taxon>Hydridae</taxon>
        <taxon>Hydra</taxon>
    </lineage>
</organism>
<sequence length="781" mass="89684">MAEARAAASEPQVRYRAEGTSKVEQESRVAKSVYQDLLLCAFRTKRQIYNGLWPTSWDNLLAALVIVFVAITIDHPKLNMVTSYFWQFGNYIHLDDSYNYYFRAFMISLLSSIVYFIVILYTRQYLLRLLLSYKGWLYQPPRSQSIVVLIWSILVRIVSGRSPRLYAYQNSLPRMSVPPLKSTVNKLLTSVKPVLDEAVYKKMKEDANEFLSTIGPKLQWILQLKSWWAPNFCTDWWEKYVYLMGRDPIAINSNYYCLDQGGWIPTRIQTARAAGFTCLLLDFKRLIETEKLEPLAIRNTIPLCMIQYLRMFGTTRIPKQDQDKLQHYPGSEHIVVLAKGHFYKLYAVDAHGKKLSILDLQSQYDWILKDAEKQTASCPAELRIPALTGTERNNWARIRRDHFSTGINSDSLRAIEEALFVVVLDNHICQDITERGKHLLHGDGASLWFDKSMTVVVFKDGRMGMNCEHSWADAPVIGHCMEYCLTNEYLHRMYNDQGYCKPFASAESDLTPNSKALITPMHLYWDINNELEKNINDAFSFCLKKNSDLSLCVKAHTAFGKGYIKTTNMSPDAFVQMALQLAYYKDSIGKFALTYESSMTRLFLHGRTETVRSFTQECKDFVLSMNNTSATAEEKVMLMRKAADIHQTLYRDCMSGKGFDRHLFALYIVCRGQGYESSFLKSALQLPWTLSTSQQPQQQMNKGIDMSIPETRENQSPGGGFGPVSDSGYGVSYMIPDEKTIYFHVSSKVSCALTDSKRFMDNIFWALGEMKRTTEQLKSKK</sequence>
<proteinExistence type="inferred from homology"/>
<dbReference type="InterPro" id="IPR042231">
    <property type="entry name" value="Cho/carn_acyl_trans_2"/>
</dbReference>
<keyword evidence="4" id="KW-0472">Membrane</keyword>
<dbReference type="Pfam" id="PF00755">
    <property type="entry name" value="Carn_acyltransf"/>
    <property type="match status" value="1"/>
</dbReference>
<evidence type="ECO:0000256" key="3">
    <source>
        <dbReference type="ARBA" id="ARBA00023315"/>
    </source>
</evidence>
<evidence type="ECO:0000256" key="4">
    <source>
        <dbReference type="SAM" id="Phobius"/>
    </source>
</evidence>
<dbReference type="PANTHER" id="PTHR22589">
    <property type="entry name" value="CARNITINE O-ACYLTRANSFERASE"/>
    <property type="match status" value="1"/>
</dbReference>
<dbReference type="InterPro" id="IPR023213">
    <property type="entry name" value="CAT-like_dom_sf"/>
</dbReference>
<evidence type="ECO:0000313" key="7">
    <source>
        <dbReference type="RefSeq" id="XP_065661728.1"/>
    </source>
</evidence>
<reference evidence="7" key="1">
    <citation type="submission" date="2025-08" db="UniProtKB">
        <authorList>
            <consortium name="RefSeq"/>
        </authorList>
    </citation>
    <scope>IDENTIFICATION</scope>
</reference>
<gene>
    <name evidence="7" type="primary">LOC100206022</name>
</gene>
<dbReference type="InterPro" id="IPR000542">
    <property type="entry name" value="Carn_acyl_trans"/>
</dbReference>
<feature type="transmembrane region" description="Helical" evidence="4">
    <location>
        <begin position="52"/>
        <end position="73"/>
    </location>
</feature>
<keyword evidence="6" id="KW-1185">Reference proteome</keyword>
<dbReference type="Proteomes" id="UP001652625">
    <property type="component" value="Chromosome 09"/>
</dbReference>
<name>A0ABM4CIZ6_HYDVU</name>
<dbReference type="PANTHER" id="PTHR22589:SF112">
    <property type="entry name" value="CHOLINE_CARNITINE ACYLTRANSFERASE DOMAIN-CONTAINING PROTEIN"/>
    <property type="match status" value="1"/>
</dbReference>
<keyword evidence="4" id="KW-1133">Transmembrane helix</keyword>
<dbReference type="SUPFAM" id="SSF52777">
    <property type="entry name" value="CoA-dependent acyltransferases"/>
    <property type="match status" value="2"/>
</dbReference>
<comment type="similarity">
    <text evidence="1">Belongs to the carnitine/choline acetyltransferase family.</text>
</comment>
<dbReference type="RefSeq" id="XP_065661728.1">
    <property type="nucleotide sequence ID" value="XM_065805656.1"/>
</dbReference>
<dbReference type="Gene3D" id="3.30.559.70">
    <property type="entry name" value="Choline/Carnitine o-acyltransferase, domain 2"/>
    <property type="match status" value="1"/>
</dbReference>
<accession>A0ABM4CIZ6</accession>
<evidence type="ECO:0000313" key="6">
    <source>
        <dbReference type="Proteomes" id="UP001652625"/>
    </source>
</evidence>